<comment type="caution">
    <text evidence="1">The sequence shown here is derived from an EMBL/GenBank/DDBJ whole genome shotgun (WGS) entry which is preliminary data.</text>
</comment>
<gene>
    <name evidence="1" type="ORF">I308_105327</name>
</gene>
<dbReference type="Proteomes" id="UP000054399">
    <property type="component" value="Unassembled WGS sequence"/>
</dbReference>
<dbReference type="RefSeq" id="XP_066612431.1">
    <property type="nucleotide sequence ID" value="XM_066759784.1"/>
</dbReference>
<dbReference type="EMBL" id="ATAM02000009">
    <property type="protein sequence ID" value="KAL0244064.1"/>
    <property type="molecule type" value="Genomic_DNA"/>
</dbReference>
<accession>A0ABR3BMR1</accession>
<protein>
    <submittedName>
        <fullName evidence="1">Uncharacterized protein</fullName>
    </submittedName>
</protein>
<name>A0ABR3BMR1_9TREE</name>
<reference evidence="2" key="1">
    <citation type="submission" date="2015-01" db="EMBL/GenBank/DDBJ databases">
        <title>The Genome Sequence of Cryptococcus gattii MMRL2647.</title>
        <authorList>
            <consortium name="The Broad Institute Genomics Platform"/>
            <person name="Cuomo C."/>
            <person name="Litvintseva A."/>
            <person name="Chen Y."/>
            <person name="Heitman J."/>
            <person name="Sun S."/>
            <person name="Springer D."/>
            <person name="Dromer F."/>
            <person name="Young S."/>
            <person name="Zeng Q."/>
            <person name="Gargeya S."/>
            <person name="Abouelleil A."/>
            <person name="Alvarado L."/>
            <person name="Chapman S.B."/>
            <person name="Gainer-Dewar J."/>
            <person name="Goldberg J."/>
            <person name="Griggs A."/>
            <person name="Gujja S."/>
            <person name="Hansen M."/>
            <person name="Howarth C."/>
            <person name="Imamovic A."/>
            <person name="Larimer J."/>
            <person name="Murphy C."/>
            <person name="Naylor J."/>
            <person name="Pearson M."/>
            <person name="Priest M."/>
            <person name="Roberts A."/>
            <person name="Saif S."/>
            <person name="Shea T."/>
            <person name="Sykes S."/>
            <person name="Wortman J."/>
            <person name="Nusbaum C."/>
            <person name="Birren B."/>
        </authorList>
    </citation>
    <scope>NUCLEOTIDE SEQUENCE [LARGE SCALE GENOMIC DNA]</scope>
    <source>
        <strain evidence="2">IND107</strain>
    </source>
</reference>
<sequence>MASPPSLTVSLNINVQHLFSSSCFFISYIQATSLHLLHLDLLIAGRIIYNQIRSCYLRTKSISVLQPGTAKEQSRPPLFCLYNIRNIIHSITEYRIIKGVGIC</sequence>
<dbReference type="GeneID" id="91992183"/>
<evidence type="ECO:0000313" key="1">
    <source>
        <dbReference type="EMBL" id="KAL0244064.1"/>
    </source>
</evidence>
<evidence type="ECO:0000313" key="2">
    <source>
        <dbReference type="Proteomes" id="UP000054399"/>
    </source>
</evidence>
<keyword evidence="2" id="KW-1185">Reference proteome</keyword>
<reference evidence="1 2" key="2">
    <citation type="submission" date="2024-01" db="EMBL/GenBank/DDBJ databases">
        <title>Comparative genomics of Cryptococcus and Kwoniella reveals pathogenesis evolution and contrasting modes of karyotype evolution via chromosome fusion or intercentromeric recombination.</title>
        <authorList>
            <person name="Coelho M.A."/>
            <person name="David-Palma M."/>
            <person name="Shea T."/>
            <person name="Bowers K."/>
            <person name="Mcginley-Smith S."/>
            <person name="Mohammad A.W."/>
            <person name="Gnirke A."/>
            <person name="Yurkov A.M."/>
            <person name="Nowrousian M."/>
            <person name="Sun S."/>
            <person name="Cuomo C.A."/>
            <person name="Heitman J."/>
        </authorList>
    </citation>
    <scope>NUCLEOTIDE SEQUENCE [LARGE SCALE GENOMIC DNA]</scope>
    <source>
        <strain evidence="1 2">IND107</strain>
    </source>
</reference>
<organism evidence="1 2">
    <name type="scientific">Cryptococcus tetragattii IND107</name>
    <dbReference type="NCBI Taxonomy" id="1296105"/>
    <lineage>
        <taxon>Eukaryota</taxon>
        <taxon>Fungi</taxon>
        <taxon>Dikarya</taxon>
        <taxon>Basidiomycota</taxon>
        <taxon>Agaricomycotina</taxon>
        <taxon>Tremellomycetes</taxon>
        <taxon>Tremellales</taxon>
        <taxon>Cryptococcaceae</taxon>
        <taxon>Cryptococcus</taxon>
        <taxon>Cryptococcus gattii species complex</taxon>
    </lineage>
</organism>
<proteinExistence type="predicted"/>